<keyword evidence="3" id="KW-1185">Reference proteome</keyword>
<proteinExistence type="predicted"/>
<evidence type="ECO:0000313" key="2">
    <source>
        <dbReference type="EMBL" id="GLS22462.1"/>
    </source>
</evidence>
<comment type="caution">
    <text evidence="2">The sequence shown here is derived from an EMBL/GenBank/DDBJ whole genome shotgun (WGS) entry which is preliminary data.</text>
</comment>
<evidence type="ECO:0000259" key="1">
    <source>
        <dbReference type="Pfam" id="PF14065"/>
    </source>
</evidence>
<evidence type="ECO:0000313" key="3">
    <source>
        <dbReference type="Proteomes" id="UP001156882"/>
    </source>
</evidence>
<protein>
    <recommendedName>
        <fullName evidence="1">Pvc16 N-terminal domain-containing protein</fullName>
    </recommendedName>
</protein>
<dbReference type="Proteomes" id="UP001156882">
    <property type="component" value="Unassembled WGS sequence"/>
</dbReference>
<dbReference type="Pfam" id="PF14065">
    <property type="entry name" value="Pvc16_N"/>
    <property type="match status" value="1"/>
</dbReference>
<dbReference type="InterPro" id="IPR025351">
    <property type="entry name" value="Pvc16_N"/>
</dbReference>
<feature type="domain" description="Pvc16 N-terminal" evidence="1">
    <location>
        <begin position="11"/>
        <end position="191"/>
    </location>
</feature>
<name>A0ABQ6CS90_9HYPH</name>
<gene>
    <name evidence="2" type="ORF">GCM10007874_54800</name>
</gene>
<reference evidence="3" key="1">
    <citation type="journal article" date="2019" name="Int. J. Syst. Evol. Microbiol.">
        <title>The Global Catalogue of Microorganisms (GCM) 10K type strain sequencing project: providing services to taxonomists for standard genome sequencing and annotation.</title>
        <authorList>
            <consortium name="The Broad Institute Genomics Platform"/>
            <consortium name="The Broad Institute Genome Sequencing Center for Infectious Disease"/>
            <person name="Wu L."/>
            <person name="Ma J."/>
        </authorList>
    </citation>
    <scope>NUCLEOTIDE SEQUENCE [LARGE SCALE GENOMIC DNA]</scope>
    <source>
        <strain evidence="3">NBRC 101365</strain>
    </source>
</reference>
<organism evidence="2 3">
    <name type="scientific">Labrys miyagiensis</name>
    <dbReference type="NCBI Taxonomy" id="346912"/>
    <lineage>
        <taxon>Bacteria</taxon>
        <taxon>Pseudomonadati</taxon>
        <taxon>Pseudomonadota</taxon>
        <taxon>Alphaproteobacteria</taxon>
        <taxon>Hyphomicrobiales</taxon>
        <taxon>Xanthobacteraceae</taxon>
        <taxon>Labrys</taxon>
    </lineage>
</organism>
<accession>A0ABQ6CS90</accession>
<dbReference type="RefSeq" id="WP_284315422.1">
    <property type="nucleotide sequence ID" value="NZ_BSPC01000063.1"/>
</dbReference>
<sequence length="193" mass="20106">MTAALAIAATSEILRFLVDEALRKTGQALNFTPPAVTIGSPPADEAETPSVNLFLCQAVPNTSLRNTPGFVRGPLGDRPSQQPLLLDLFYLVSAHGPGSAREIGLGAAIETLQDTPVVTTTLIHTALTSLAGDPDPLRRALADQAVIDGFESITVKAQSLGLDSTAGLWIAARAPFGPSAFYVVTIAFKDPSA</sequence>
<dbReference type="EMBL" id="BSPC01000063">
    <property type="protein sequence ID" value="GLS22462.1"/>
    <property type="molecule type" value="Genomic_DNA"/>
</dbReference>